<comment type="caution">
    <text evidence="2">The sequence shown here is derived from an EMBL/GenBank/DDBJ whole genome shotgun (WGS) entry which is preliminary data.</text>
</comment>
<dbReference type="EMBL" id="JANJZL010000009">
    <property type="protein sequence ID" value="MCR2044843.1"/>
    <property type="molecule type" value="Genomic_DNA"/>
</dbReference>
<evidence type="ECO:0000256" key="1">
    <source>
        <dbReference type="SAM" id="Phobius"/>
    </source>
</evidence>
<name>A0A9X2MJV2_9FIRM</name>
<feature type="transmembrane region" description="Helical" evidence="1">
    <location>
        <begin position="38"/>
        <end position="55"/>
    </location>
</feature>
<keyword evidence="1" id="KW-0472">Membrane</keyword>
<gene>
    <name evidence="2" type="ORF">NSA23_12080</name>
</gene>
<feature type="transmembrane region" description="Helical" evidence="1">
    <location>
        <begin position="6"/>
        <end position="26"/>
    </location>
</feature>
<organism evidence="2 3">
    <name type="scientific">Anaerosalibacter massiliensis</name>
    <dbReference type="NCBI Taxonomy" id="1347392"/>
    <lineage>
        <taxon>Bacteria</taxon>
        <taxon>Bacillati</taxon>
        <taxon>Bacillota</taxon>
        <taxon>Tissierellia</taxon>
        <taxon>Tissierellales</taxon>
        <taxon>Sporanaerobacteraceae</taxon>
        <taxon>Anaerosalibacter</taxon>
    </lineage>
</organism>
<evidence type="ECO:0000313" key="3">
    <source>
        <dbReference type="Proteomes" id="UP001142078"/>
    </source>
</evidence>
<dbReference type="Proteomes" id="UP001142078">
    <property type="component" value="Unassembled WGS sequence"/>
</dbReference>
<accession>A0A9X2MJV2</accession>
<protein>
    <submittedName>
        <fullName evidence="2">Uncharacterized protein</fullName>
    </submittedName>
</protein>
<feature type="transmembrane region" description="Helical" evidence="1">
    <location>
        <begin position="75"/>
        <end position="96"/>
    </location>
</feature>
<feature type="transmembrane region" description="Helical" evidence="1">
    <location>
        <begin position="108"/>
        <end position="128"/>
    </location>
</feature>
<evidence type="ECO:0000313" key="2">
    <source>
        <dbReference type="EMBL" id="MCR2044843.1"/>
    </source>
</evidence>
<sequence length="132" mass="14564">MFKLYFGSVANFISTCFLITFFIIFIKTIKNNPADVNWKRMSTIMLILGIVLSATGGIKDSMAIKPAITFGTMNILFILLCGLGIVAIILGVIGLILKRGSALQKSLFYLLSFIILTKVVILEGLRIIQLFV</sequence>
<proteinExistence type="predicted"/>
<dbReference type="RefSeq" id="WP_042678906.1">
    <property type="nucleotide sequence ID" value="NZ_CABKTM010000008.1"/>
</dbReference>
<keyword evidence="1" id="KW-0812">Transmembrane</keyword>
<keyword evidence="3" id="KW-1185">Reference proteome</keyword>
<keyword evidence="1" id="KW-1133">Transmembrane helix</keyword>
<reference evidence="2" key="1">
    <citation type="submission" date="2022-07" db="EMBL/GenBank/DDBJ databases">
        <title>Enhanced cultured diversity of the mouse gut microbiota enables custom-made synthetic communities.</title>
        <authorList>
            <person name="Afrizal A."/>
        </authorList>
    </citation>
    <scope>NUCLEOTIDE SEQUENCE</scope>
    <source>
        <strain evidence="2">DSM 29482</strain>
    </source>
</reference>
<dbReference type="AlphaFoldDB" id="A0A9X2MJV2"/>